<sequence length="243" mass="26130">MSGVSVRVVLVILALASCGAMFWIVGYLALGGVPPAYLSEVVFVLPIVGVLAALLFLFVRNRRCGSAGLRFLHLRNAPEPTHSEDNLDLATGVLNARAFMATVGDELGKGPGALLLIDATQFSVRRPHNRIASRDEPLRLIAGTIRTSVRADDLVGRLATNRFAVYLKGANDADSEQIAQRICESVENTIYLSDQRTIGALSVSIGGTMTRPGMIEPYLRTARAMLDKAKQAGRGRFMLAHAA</sequence>
<feature type="domain" description="GGDEF" evidence="2">
    <location>
        <begin position="110"/>
        <end position="242"/>
    </location>
</feature>
<keyword evidence="1" id="KW-0812">Transmembrane</keyword>
<dbReference type="Pfam" id="PF00990">
    <property type="entry name" value="GGDEF"/>
    <property type="match status" value="1"/>
</dbReference>
<keyword evidence="1" id="KW-1133">Transmembrane helix</keyword>
<dbReference type="SMART" id="SM00267">
    <property type="entry name" value="GGDEF"/>
    <property type="match status" value="1"/>
</dbReference>
<evidence type="ECO:0000256" key="1">
    <source>
        <dbReference type="SAM" id="Phobius"/>
    </source>
</evidence>
<dbReference type="InterPro" id="IPR000160">
    <property type="entry name" value="GGDEF_dom"/>
</dbReference>
<dbReference type="PANTHER" id="PTHR33121:SF79">
    <property type="entry name" value="CYCLIC DI-GMP PHOSPHODIESTERASE PDED-RELATED"/>
    <property type="match status" value="1"/>
</dbReference>
<dbReference type="NCBIfam" id="TIGR00254">
    <property type="entry name" value="GGDEF"/>
    <property type="match status" value="1"/>
</dbReference>
<dbReference type="InterPro" id="IPR029787">
    <property type="entry name" value="Nucleotide_cyclase"/>
</dbReference>
<dbReference type="PROSITE" id="PS51257">
    <property type="entry name" value="PROKAR_LIPOPROTEIN"/>
    <property type="match status" value="1"/>
</dbReference>
<dbReference type="EMBL" id="BSNS01000009">
    <property type="protein sequence ID" value="GLQ54803.1"/>
    <property type="molecule type" value="Genomic_DNA"/>
</dbReference>
<evidence type="ECO:0000313" key="4">
    <source>
        <dbReference type="Proteomes" id="UP001156691"/>
    </source>
</evidence>
<proteinExistence type="predicted"/>
<gene>
    <name evidence="3" type="ORF">GCM10010862_20620</name>
</gene>
<comment type="caution">
    <text evidence="3">The sequence shown here is derived from an EMBL/GenBank/DDBJ whole genome shotgun (WGS) entry which is preliminary data.</text>
</comment>
<dbReference type="InterPro" id="IPR050706">
    <property type="entry name" value="Cyclic-di-GMP_PDE-like"/>
</dbReference>
<reference evidence="4" key="1">
    <citation type="journal article" date="2019" name="Int. J. Syst. Evol. Microbiol.">
        <title>The Global Catalogue of Microorganisms (GCM) 10K type strain sequencing project: providing services to taxonomists for standard genome sequencing and annotation.</title>
        <authorList>
            <consortium name="The Broad Institute Genomics Platform"/>
            <consortium name="The Broad Institute Genome Sequencing Center for Infectious Disease"/>
            <person name="Wu L."/>
            <person name="Ma J."/>
        </authorList>
    </citation>
    <scope>NUCLEOTIDE SEQUENCE [LARGE SCALE GENOMIC DNA]</scope>
    <source>
        <strain evidence="4">NBRC 112416</strain>
    </source>
</reference>
<dbReference type="Gene3D" id="3.30.70.270">
    <property type="match status" value="1"/>
</dbReference>
<dbReference type="Proteomes" id="UP001156691">
    <property type="component" value="Unassembled WGS sequence"/>
</dbReference>
<organism evidence="3 4">
    <name type="scientific">Devosia nitrariae</name>
    <dbReference type="NCBI Taxonomy" id="2071872"/>
    <lineage>
        <taxon>Bacteria</taxon>
        <taxon>Pseudomonadati</taxon>
        <taxon>Pseudomonadota</taxon>
        <taxon>Alphaproteobacteria</taxon>
        <taxon>Hyphomicrobiales</taxon>
        <taxon>Devosiaceae</taxon>
        <taxon>Devosia</taxon>
    </lineage>
</organism>
<dbReference type="PANTHER" id="PTHR33121">
    <property type="entry name" value="CYCLIC DI-GMP PHOSPHODIESTERASE PDEF"/>
    <property type="match status" value="1"/>
</dbReference>
<dbReference type="PROSITE" id="PS50887">
    <property type="entry name" value="GGDEF"/>
    <property type="match status" value="1"/>
</dbReference>
<accession>A0ABQ5W4W6</accession>
<evidence type="ECO:0000259" key="2">
    <source>
        <dbReference type="PROSITE" id="PS50887"/>
    </source>
</evidence>
<protein>
    <recommendedName>
        <fullName evidence="2">GGDEF domain-containing protein</fullName>
    </recommendedName>
</protein>
<dbReference type="SUPFAM" id="SSF55073">
    <property type="entry name" value="Nucleotide cyclase"/>
    <property type="match status" value="1"/>
</dbReference>
<name>A0ABQ5W4W6_9HYPH</name>
<keyword evidence="1" id="KW-0472">Membrane</keyword>
<feature type="transmembrane region" description="Helical" evidence="1">
    <location>
        <begin position="36"/>
        <end position="59"/>
    </location>
</feature>
<feature type="transmembrane region" description="Helical" evidence="1">
    <location>
        <begin position="7"/>
        <end position="30"/>
    </location>
</feature>
<evidence type="ECO:0000313" key="3">
    <source>
        <dbReference type="EMBL" id="GLQ54803.1"/>
    </source>
</evidence>
<dbReference type="InterPro" id="IPR043128">
    <property type="entry name" value="Rev_trsase/Diguanyl_cyclase"/>
</dbReference>
<keyword evidence="4" id="KW-1185">Reference proteome</keyword>